<dbReference type="GO" id="GO:0070403">
    <property type="term" value="F:NAD+ binding"/>
    <property type="evidence" value="ECO:0007669"/>
    <property type="project" value="InterPro"/>
</dbReference>
<feature type="domain" description="NAD-dependent epimerase/dehydratase" evidence="5">
    <location>
        <begin position="29"/>
        <end position="274"/>
    </location>
</feature>
<dbReference type="PANTHER" id="PTHR43078">
    <property type="entry name" value="UDP-GLUCURONIC ACID DECARBOXYLASE-RELATED"/>
    <property type="match status" value="1"/>
</dbReference>
<evidence type="ECO:0000313" key="6">
    <source>
        <dbReference type="EMBL" id="RHF87592.1"/>
    </source>
</evidence>
<dbReference type="EMBL" id="QRHP01000001">
    <property type="protein sequence ID" value="RHF87592.1"/>
    <property type="molecule type" value="Genomic_DNA"/>
</dbReference>
<evidence type="ECO:0000256" key="3">
    <source>
        <dbReference type="ARBA" id="ARBA00023027"/>
    </source>
</evidence>
<dbReference type="GO" id="GO:0005737">
    <property type="term" value="C:cytoplasm"/>
    <property type="evidence" value="ECO:0007669"/>
    <property type="project" value="TreeGrafter"/>
</dbReference>
<dbReference type="Pfam" id="PF01370">
    <property type="entry name" value="Epimerase"/>
    <property type="match status" value="1"/>
</dbReference>
<dbReference type="InterPro" id="IPR001509">
    <property type="entry name" value="Epimerase_deHydtase"/>
</dbReference>
<dbReference type="PANTHER" id="PTHR43078:SF6">
    <property type="entry name" value="UDP-GLUCURONIC ACID DECARBOXYLASE 1"/>
    <property type="match status" value="1"/>
</dbReference>
<gene>
    <name evidence="6" type="ORF">DW654_02260</name>
</gene>
<name>A0A414R3M5_9FIRM</name>
<evidence type="ECO:0000256" key="4">
    <source>
        <dbReference type="ARBA" id="ARBA00023239"/>
    </source>
</evidence>
<protein>
    <submittedName>
        <fullName evidence="6">NAD-dependent epimerase/dehydratase family protein</fullName>
    </submittedName>
</protein>
<evidence type="ECO:0000259" key="5">
    <source>
        <dbReference type="Pfam" id="PF01370"/>
    </source>
</evidence>
<dbReference type="Proteomes" id="UP000283701">
    <property type="component" value="Unassembled WGS sequence"/>
</dbReference>
<accession>A0A414R3M5</accession>
<dbReference type="GO" id="GO:0048040">
    <property type="term" value="F:UDP-glucuronate decarboxylase activity"/>
    <property type="evidence" value="ECO:0007669"/>
    <property type="project" value="TreeGrafter"/>
</dbReference>
<keyword evidence="2" id="KW-0210">Decarboxylase</keyword>
<dbReference type="SUPFAM" id="SSF51735">
    <property type="entry name" value="NAD(P)-binding Rossmann-fold domains"/>
    <property type="match status" value="1"/>
</dbReference>
<evidence type="ECO:0000256" key="2">
    <source>
        <dbReference type="ARBA" id="ARBA00022793"/>
    </source>
</evidence>
<sequence>MINNELYINDVRYVAALNLPWEFMKGKTIMITGASGMIGSAMIDVIMYRNMYLGMDCTVYGVGRDIEKGKKRFIEYWNNKNFQFISHDINLPFSQNMDVDYIVHLASNTHPVAYSTDPVGTITTNIIGTNNLLNYAVLNGTKRFMFASSNEIYGENKGDIEFFDEHYCGYIDSNTLRAGYPESKRCGEALCQAFKKKKNLDVVIPRLTRSYGPTMLMSDTKAISQFIRKGIAGENIILKSEGKQYYSYTYMMDAVAGLLTILLNGKNGEAYNIADESGDIILKDLAMVIAGYAGTEVVFEVPDEIEKVGYSTATKARLDGSKIRVLGWKPQYDINNGVKRTMDILRHIM</sequence>
<dbReference type="RefSeq" id="WP_118202246.1">
    <property type="nucleotide sequence ID" value="NZ_QRHP01000001.1"/>
</dbReference>
<dbReference type="Gene3D" id="3.40.50.720">
    <property type="entry name" value="NAD(P)-binding Rossmann-like Domain"/>
    <property type="match status" value="1"/>
</dbReference>
<dbReference type="InterPro" id="IPR036291">
    <property type="entry name" value="NAD(P)-bd_dom_sf"/>
</dbReference>
<evidence type="ECO:0000313" key="7">
    <source>
        <dbReference type="Proteomes" id="UP000283701"/>
    </source>
</evidence>
<comment type="cofactor">
    <cofactor evidence="1">
        <name>NAD(+)</name>
        <dbReference type="ChEBI" id="CHEBI:57540"/>
    </cofactor>
</comment>
<keyword evidence="4" id="KW-0456">Lyase</keyword>
<comment type="caution">
    <text evidence="6">The sequence shown here is derived from an EMBL/GenBank/DDBJ whole genome shotgun (WGS) entry which is preliminary data.</text>
</comment>
<evidence type="ECO:0000256" key="1">
    <source>
        <dbReference type="ARBA" id="ARBA00001911"/>
    </source>
</evidence>
<proteinExistence type="predicted"/>
<dbReference type="GO" id="GO:0042732">
    <property type="term" value="P:D-xylose metabolic process"/>
    <property type="evidence" value="ECO:0007669"/>
    <property type="project" value="InterPro"/>
</dbReference>
<dbReference type="InterPro" id="IPR044516">
    <property type="entry name" value="UXS-like"/>
</dbReference>
<dbReference type="AlphaFoldDB" id="A0A414R3M5"/>
<organism evidence="6 7">
    <name type="scientific">Roseburia inulinivorans</name>
    <dbReference type="NCBI Taxonomy" id="360807"/>
    <lineage>
        <taxon>Bacteria</taxon>
        <taxon>Bacillati</taxon>
        <taxon>Bacillota</taxon>
        <taxon>Clostridia</taxon>
        <taxon>Lachnospirales</taxon>
        <taxon>Lachnospiraceae</taxon>
        <taxon>Roseburia</taxon>
    </lineage>
</organism>
<reference evidence="6 7" key="1">
    <citation type="submission" date="2018-08" db="EMBL/GenBank/DDBJ databases">
        <title>A genome reference for cultivated species of the human gut microbiota.</title>
        <authorList>
            <person name="Zou Y."/>
            <person name="Xue W."/>
            <person name="Luo G."/>
        </authorList>
    </citation>
    <scope>NUCLEOTIDE SEQUENCE [LARGE SCALE GENOMIC DNA]</scope>
    <source>
        <strain evidence="6 7">AM23-23AC</strain>
    </source>
</reference>
<keyword evidence="3" id="KW-0520">NAD</keyword>